<feature type="domain" description="ABC transporter" evidence="3">
    <location>
        <begin position="260"/>
        <end position="504"/>
    </location>
</feature>
<proteinExistence type="predicted"/>
<dbReference type="PROSITE" id="PS00211">
    <property type="entry name" value="ABC_TRANSPORTER_1"/>
    <property type="match status" value="2"/>
</dbReference>
<dbReference type="EMBL" id="CP051680">
    <property type="protein sequence ID" value="QJD86657.1"/>
    <property type="molecule type" value="Genomic_DNA"/>
</dbReference>
<dbReference type="InterPro" id="IPR027417">
    <property type="entry name" value="P-loop_NTPase"/>
</dbReference>
<dbReference type="RefSeq" id="WP_169282906.1">
    <property type="nucleotide sequence ID" value="NZ_CP051680.1"/>
</dbReference>
<dbReference type="SMART" id="SM00382">
    <property type="entry name" value="AAA"/>
    <property type="match status" value="2"/>
</dbReference>
<dbReference type="SUPFAM" id="SSF52540">
    <property type="entry name" value="P-loop containing nucleoside triphosphate hydrolases"/>
    <property type="match status" value="2"/>
</dbReference>
<dbReference type="AlphaFoldDB" id="A0A7Z2VPA7"/>
<dbReference type="PANTHER" id="PTHR43790">
    <property type="entry name" value="CARBOHYDRATE TRANSPORT ATP-BINDING PROTEIN MG119-RELATED"/>
    <property type="match status" value="1"/>
</dbReference>
<feature type="domain" description="ABC transporter" evidence="3">
    <location>
        <begin position="7"/>
        <end position="243"/>
    </location>
</feature>
<dbReference type="GO" id="GO:0016887">
    <property type="term" value="F:ATP hydrolysis activity"/>
    <property type="evidence" value="ECO:0007669"/>
    <property type="project" value="InterPro"/>
</dbReference>
<dbReference type="Proteomes" id="UP000502248">
    <property type="component" value="Chromosome"/>
</dbReference>
<dbReference type="KEGG" id="cheb:HH215_28110"/>
<dbReference type="Pfam" id="PF00005">
    <property type="entry name" value="ABC_tran"/>
    <property type="match status" value="2"/>
</dbReference>
<gene>
    <name evidence="4" type="ORF">HH215_28110</name>
</gene>
<evidence type="ECO:0000256" key="1">
    <source>
        <dbReference type="ARBA" id="ARBA00022741"/>
    </source>
</evidence>
<dbReference type="InterPro" id="IPR050107">
    <property type="entry name" value="ABC_carbohydrate_import_ATPase"/>
</dbReference>
<keyword evidence="5" id="KW-1185">Reference proteome</keyword>
<protein>
    <submittedName>
        <fullName evidence="4">ABC transporter ATP-binding protein</fullName>
    </submittedName>
</protein>
<dbReference type="PROSITE" id="PS50893">
    <property type="entry name" value="ABC_TRANSPORTER_2"/>
    <property type="match status" value="2"/>
</dbReference>
<dbReference type="InterPro" id="IPR003593">
    <property type="entry name" value="AAA+_ATPase"/>
</dbReference>
<dbReference type="InterPro" id="IPR017871">
    <property type="entry name" value="ABC_transporter-like_CS"/>
</dbReference>
<dbReference type="CDD" id="cd03216">
    <property type="entry name" value="ABC_Carb_Monos_I"/>
    <property type="match status" value="1"/>
</dbReference>
<name>A0A7Z2VPA7_9BACL</name>
<dbReference type="CDD" id="cd03215">
    <property type="entry name" value="ABC_Carb_Monos_II"/>
    <property type="match status" value="1"/>
</dbReference>
<evidence type="ECO:0000256" key="2">
    <source>
        <dbReference type="ARBA" id="ARBA00022840"/>
    </source>
</evidence>
<sequence>MQHVHAVEMLGIAKRFGSVKATDGVDFLVKKGEIHALLGENGAGKSTLMSILFGLYRPDEGEVRIHGKPAKLRSPHDAGLAGIGMVHQNFRLVQNLSALENIILGESAGLWRGSGWFKRKKEQIEALAEQFGLRFPVDRPIWQLSVGEQQRVEIVKTLYKHSDIIILDEPTAVLTPNEAEDLYATLLQLKQGGKTVIVTTHKLKEVMASCDTISIMRKGRMIDSMNRDATNEKELARLLMGREPMASLPVERKPAGELLLEIEGLEAKGDHGQRALSGIDLRVCKGEIVGIAGVAGNGQKELAEVIAGMRPSLEGRLAFKGEEIRKPSIDGMIRRGVAHVPENRMKIGMAGSLDVTDNLLMKSYRSPERRKFGFLRKKANREWANELVEAYNVDTPNVEASVRQLSGGNQQKLLLAREIDSHPDLLLAVHPTQGLDVGAAESVHRLLIQLRNRDGAILLISEDLDEVLKLSDRVLVIFNGRINGEFIPHQTRKEDIGLCMTGMKESREAAV</sequence>
<dbReference type="GO" id="GO:0005524">
    <property type="term" value="F:ATP binding"/>
    <property type="evidence" value="ECO:0007669"/>
    <property type="project" value="UniProtKB-KW"/>
</dbReference>
<evidence type="ECO:0000259" key="3">
    <source>
        <dbReference type="PROSITE" id="PS50893"/>
    </source>
</evidence>
<organism evidence="4 5">
    <name type="scientific">Cohnella herbarum</name>
    <dbReference type="NCBI Taxonomy" id="2728023"/>
    <lineage>
        <taxon>Bacteria</taxon>
        <taxon>Bacillati</taxon>
        <taxon>Bacillota</taxon>
        <taxon>Bacilli</taxon>
        <taxon>Bacillales</taxon>
        <taxon>Paenibacillaceae</taxon>
        <taxon>Cohnella</taxon>
    </lineage>
</organism>
<dbReference type="InterPro" id="IPR003439">
    <property type="entry name" value="ABC_transporter-like_ATP-bd"/>
</dbReference>
<dbReference type="Gene3D" id="3.40.50.300">
    <property type="entry name" value="P-loop containing nucleotide triphosphate hydrolases"/>
    <property type="match status" value="2"/>
</dbReference>
<evidence type="ECO:0000313" key="4">
    <source>
        <dbReference type="EMBL" id="QJD86657.1"/>
    </source>
</evidence>
<keyword evidence="2 4" id="KW-0067">ATP-binding</keyword>
<dbReference type="PANTHER" id="PTHR43790:SF4">
    <property type="entry name" value="GUANOSINE IMPORT ATP-BINDING PROTEIN NUPO"/>
    <property type="match status" value="1"/>
</dbReference>
<keyword evidence="1" id="KW-0547">Nucleotide-binding</keyword>
<reference evidence="4 5" key="1">
    <citation type="submission" date="2020-04" db="EMBL/GenBank/DDBJ databases">
        <title>Genome sequencing of novel species.</title>
        <authorList>
            <person name="Heo J."/>
            <person name="Kim S.-J."/>
            <person name="Kim J.-S."/>
            <person name="Hong S.-B."/>
            <person name="Kwon S.-W."/>
        </authorList>
    </citation>
    <scope>NUCLEOTIDE SEQUENCE [LARGE SCALE GENOMIC DNA]</scope>
    <source>
        <strain evidence="4 5">MFER-1</strain>
    </source>
</reference>
<evidence type="ECO:0000313" key="5">
    <source>
        <dbReference type="Proteomes" id="UP000502248"/>
    </source>
</evidence>
<accession>A0A7Z2VPA7</accession>